<gene>
    <name evidence="1" type="ORF">ACFPOE_21820</name>
</gene>
<sequence>MATQAGERGELAWLDGRETITVTELSRVCALSAADLEELVGYGALEPLRAPLPETLFSAEWVMPLRQVARLRRDLDLDLYAVSILLGLIQRIEGLEGELRSLRARSAG</sequence>
<dbReference type="Proteomes" id="UP001596037">
    <property type="component" value="Unassembled WGS sequence"/>
</dbReference>
<dbReference type="EMBL" id="JBHSMF010000010">
    <property type="protein sequence ID" value="MFC5500196.1"/>
    <property type="molecule type" value="Genomic_DNA"/>
</dbReference>
<protein>
    <submittedName>
        <fullName evidence="1">Chaperone modulator CbpM</fullName>
    </submittedName>
</protein>
<evidence type="ECO:0000313" key="2">
    <source>
        <dbReference type="Proteomes" id="UP001596037"/>
    </source>
</evidence>
<dbReference type="Pfam" id="PF13591">
    <property type="entry name" value="MerR_2"/>
    <property type="match status" value="1"/>
</dbReference>
<reference evidence="2" key="1">
    <citation type="journal article" date="2019" name="Int. J. Syst. Evol. Microbiol.">
        <title>The Global Catalogue of Microorganisms (GCM) 10K type strain sequencing project: providing services to taxonomists for standard genome sequencing and annotation.</title>
        <authorList>
            <consortium name="The Broad Institute Genomics Platform"/>
            <consortium name="The Broad Institute Genome Sequencing Center for Infectious Disease"/>
            <person name="Wu L."/>
            <person name="Ma J."/>
        </authorList>
    </citation>
    <scope>NUCLEOTIDE SEQUENCE [LARGE SCALE GENOMIC DNA]</scope>
    <source>
        <strain evidence="2">CCUG 57401</strain>
    </source>
</reference>
<keyword evidence="2" id="KW-1185">Reference proteome</keyword>
<comment type="caution">
    <text evidence="1">The sequence shown here is derived from an EMBL/GenBank/DDBJ whole genome shotgun (WGS) entry which is preliminary data.</text>
</comment>
<accession>A0ABW0NIE8</accession>
<organism evidence="1 2">
    <name type="scientific">Caenimonas terrae</name>
    <dbReference type="NCBI Taxonomy" id="696074"/>
    <lineage>
        <taxon>Bacteria</taxon>
        <taxon>Pseudomonadati</taxon>
        <taxon>Pseudomonadota</taxon>
        <taxon>Betaproteobacteria</taxon>
        <taxon>Burkholderiales</taxon>
        <taxon>Comamonadaceae</taxon>
        <taxon>Caenimonas</taxon>
    </lineage>
</organism>
<evidence type="ECO:0000313" key="1">
    <source>
        <dbReference type="EMBL" id="MFC5500196.1"/>
    </source>
</evidence>
<dbReference type="Gene3D" id="1.10.1660.10">
    <property type="match status" value="1"/>
</dbReference>
<name>A0ABW0NIE8_9BURK</name>
<proteinExistence type="predicted"/>
<dbReference type="RefSeq" id="WP_376852436.1">
    <property type="nucleotide sequence ID" value="NZ_JBHSMF010000010.1"/>
</dbReference>